<dbReference type="NCBIfam" id="TIGR01124">
    <property type="entry name" value="ilvA_2Cterm"/>
    <property type="match status" value="2"/>
</dbReference>
<dbReference type="GO" id="GO:0006565">
    <property type="term" value="P:L-serine catabolic process"/>
    <property type="evidence" value="ECO:0007669"/>
    <property type="project" value="TreeGrafter"/>
</dbReference>
<dbReference type="InterPro" id="IPR001926">
    <property type="entry name" value="TrpB-like_PALP"/>
</dbReference>
<keyword evidence="10" id="KW-0677">Repeat</keyword>
<keyword evidence="13 15" id="KW-0456">Lyase</keyword>
<comment type="cofactor">
    <cofactor evidence="2 15">
        <name>pyridoxal 5'-phosphate</name>
        <dbReference type="ChEBI" id="CHEBI:597326"/>
    </cofactor>
</comment>
<comment type="pathway">
    <text evidence="4 15">Amino-acid biosynthesis; L-isoleucine biosynthesis; 2-oxobutanoate from L-threonine: step 1/1.</text>
</comment>
<proteinExistence type="inferred from homology"/>
<dbReference type="Pfam" id="PF00291">
    <property type="entry name" value="PALP"/>
    <property type="match status" value="2"/>
</dbReference>
<protein>
    <recommendedName>
        <fullName evidence="15">Threonine dehydratase</fullName>
        <ecNumber evidence="15">4.3.1.19</ecNumber>
    </recommendedName>
    <alternativeName>
        <fullName evidence="15">Threonine deaminase</fullName>
    </alternativeName>
</protein>
<evidence type="ECO:0000256" key="10">
    <source>
        <dbReference type="ARBA" id="ARBA00022737"/>
    </source>
</evidence>
<dbReference type="AlphaFoldDB" id="A0A8X7ZLV3"/>
<keyword evidence="19" id="KW-1185">Reference proteome</keyword>
<evidence type="ECO:0000256" key="16">
    <source>
        <dbReference type="SAM" id="MobiDB-lite"/>
    </source>
</evidence>
<evidence type="ECO:0000256" key="3">
    <source>
        <dbReference type="ARBA" id="ARBA00004229"/>
    </source>
</evidence>
<organism evidence="18 19">
    <name type="scientific">Populus tomentosa</name>
    <name type="common">Chinese white poplar</name>
    <dbReference type="NCBI Taxonomy" id="118781"/>
    <lineage>
        <taxon>Eukaryota</taxon>
        <taxon>Viridiplantae</taxon>
        <taxon>Streptophyta</taxon>
        <taxon>Embryophyta</taxon>
        <taxon>Tracheophyta</taxon>
        <taxon>Spermatophyta</taxon>
        <taxon>Magnoliopsida</taxon>
        <taxon>eudicotyledons</taxon>
        <taxon>Gunneridae</taxon>
        <taxon>Pentapetalae</taxon>
        <taxon>rosids</taxon>
        <taxon>fabids</taxon>
        <taxon>Malpighiales</taxon>
        <taxon>Salicaceae</taxon>
        <taxon>Saliceae</taxon>
        <taxon>Populus</taxon>
    </lineage>
</organism>
<feature type="domain" description="ACT-like" evidence="17">
    <location>
        <begin position="1101"/>
        <end position="1172"/>
    </location>
</feature>
<keyword evidence="12" id="KW-0809">Transit peptide</keyword>
<evidence type="ECO:0000256" key="1">
    <source>
        <dbReference type="ARBA" id="ARBA00001274"/>
    </source>
</evidence>
<dbReference type="GO" id="GO:0009097">
    <property type="term" value="P:isoleucine biosynthetic process"/>
    <property type="evidence" value="ECO:0007669"/>
    <property type="project" value="UniProtKB-UniRule"/>
</dbReference>
<comment type="caution">
    <text evidence="18">The sequence shown here is derived from an EMBL/GenBank/DDBJ whole genome shotgun (WGS) entry which is preliminary data.</text>
</comment>
<dbReference type="InterPro" id="IPR001721">
    <property type="entry name" value="TD_ACT-like"/>
</dbReference>
<comment type="catalytic activity">
    <reaction evidence="1 15">
        <text>L-threonine = 2-oxobutanoate + NH4(+)</text>
        <dbReference type="Rhea" id="RHEA:22108"/>
        <dbReference type="ChEBI" id="CHEBI:16763"/>
        <dbReference type="ChEBI" id="CHEBI:28938"/>
        <dbReference type="ChEBI" id="CHEBI:57926"/>
        <dbReference type="EC" id="4.3.1.19"/>
    </reaction>
</comment>
<evidence type="ECO:0000313" key="18">
    <source>
        <dbReference type="EMBL" id="KAG6771811.1"/>
    </source>
</evidence>
<evidence type="ECO:0000256" key="4">
    <source>
        <dbReference type="ARBA" id="ARBA00004810"/>
    </source>
</evidence>
<dbReference type="CDD" id="cd04907">
    <property type="entry name" value="ACT_ThrD-I_2"/>
    <property type="match status" value="1"/>
</dbReference>
<evidence type="ECO:0000259" key="17">
    <source>
        <dbReference type="PROSITE" id="PS51672"/>
    </source>
</evidence>
<evidence type="ECO:0000256" key="15">
    <source>
        <dbReference type="RuleBase" id="RU362012"/>
    </source>
</evidence>
<evidence type="ECO:0000256" key="14">
    <source>
        <dbReference type="ARBA" id="ARBA00023304"/>
    </source>
</evidence>
<feature type="region of interest" description="Disordered" evidence="16">
    <location>
        <begin position="63"/>
        <end position="93"/>
    </location>
</feature>
<dbReference type="EMBL" id="JAAWWB010000011">
    <property type="protein sequence ID" value="KAG6771811.1"/>
    <property type="molecule type" value="Genomic_DNA"/>
</dbReference>
<dbReference type="NCBIfam" id="NF006674">
    <property type="entry name" value="PRK09224.1"/>
    <property type="match status" value="2"/>
</dbReference>
<dbReference type="PROSITE" id="PS00165">
    <property type="entry name" value="DEHYDRATASE_SER_THR"/>
    <property type="match status" value="2"/>
</dbReference>
<evidence type="ECO:0000256" key="11">
    <source>
        <dbReference type="ARBA" id="ARBA00022898"/>
    </source>
</evidence>
<keyword evidence="7 15" id="KW-0028">Amino-acid biosynthesis</keyword>
<dbReference type="GO" id="GO:0030170">
    <property type="term" value="F:pyridoxal phosphate binding"/>
    <property type="evidence" value="ECO:0007669"/>
    <property type="project" value="InterPro"/>
</dbReference>
<dbReference type="Proteomes" id="UP000886885">
    <property type="component" value="Chromosome 6A"/>
</dbReference>
<evidence type="ECO:0000256" key="9">
    <source>
        <dbReference type="ARBA" id="ARBA00022640"/>
    </source>
</evidence>
<dbReference type="Pfam" id="PF00585">
    <property type="entry name" value="Thr_dehydrat_C"/>
    <property type="match status" value="3"/>
</dbReference>
<dbReference type="GO" id="GO:0006567">
    <property type="term" value="P:L-threonine catabolic process"/>
    <property type="evidence" value="ECO:0007669"/>
    <property type="project" value="TreeGrafter"/>
</dbReference>
<feature type="compositionally biased region" description="Polar residues" evidence="16">
    <location>
        <begin position="631"/>
        <end position="642"/>
    </location>
</feature>
<accession>A0A8X7ZLV3</accession>
<evidence type="ECO:0000256" key="2">
    <source>
        <dbReference type="ARBA" id="ARBA00001933"/>
    </source>
</evidence>
<dbReference type="CDD" id="cd01562">
    <property type="entry name" value="Thr-dehyd"/>
    <property type="match status" value="2"/>
</dbReference>
<evidence type="ECO:0000256" key="6">
    <source>
        <dbReference type="ARBA" id="ARBA00022528"/>
    </source>
</evidence>
<evidence type="ECO:0000256" key="12">
    <source>
        <dbReference type="ARBA" id="ARBA00022946"/>
    </source>
</evidence>
<dbReference type="PROSITE" id="PS51672">
    <property type="entry name" value="ACT_LIKE"/>
    <property type="match status" value="3"/>
</dbReference>
<dbReference type="FunFam" id="3.40.50.1100:FF:000008">
    <property type="entry name" value="L-threonine dehydratase"/>
    <property type="match status" value="2"/>
</dbReference>
<keyword evidence="8 15" id="KW-0412">Isoleucine biosynthesis</keyword>
<feature type="compositionally biased region" description="Polar residues" evidence="16">
    <location>
        <begin position="75"/>
        <end position="86"/>
    </location>
</feature>
<keyword evidence="11 15" id="KW-0663">Pyridoxal phosphate</keyword>
<dbReference type="FunFam" id="3.40.1020.10:FF:000003">
    <property type="entry name" value="Threonine dehydratase"/>
    <property type="match status" value="1"/>
</dbReference>
<name>A0A8X7ZLV3_POPTO</name>
<evidence type="ECO:0000313" key="19">
    <source>
        <dbReference type="Proteomes" id="UP000886885"/>
    </source>
</evidence>
<dbReference type="InterPro" id="IPR000634">
    <property type="entry name" value="Ser/Thr_deHydtase_PyrdxlP-BS"/>
</dbReference>
<dbReference type="GO" id="GO:0009507">
    <property type="term" value="C:chloroplast"/>
    <property type="evidence" value="ECO:0007669"/>
    <property type="project" value="UniProtKB-SubCell"/>
</dbReference>
<dbReference type="GO" id="GO:0003941">
    <property type="term" value="F:L-serine ammonia-lyase activity"/>
    <property type="evidence" value="ECO:0007669"/>
    <property type="project" value="TreeGrafter"/>
</dbReference>
<feature type="region of interest" description="Disordered" evidence="16">
    <location>
        <begin position="619"/>
        <end position="650"/>
    </location>
</feature>
<reference evidence="18" key="1">
    <citation type="journal article" date="2020" name="bioRxiv">
        <title>Hybrid origin of Populus tomentosa Carr. identified through genome sequencing and phylogenomic analysis.</title>
        <authorList>
            <person name="An X."/>
            <person name="Gao K."/>
            <person name="Chen Z."/>
            <person name="Li J."/>
            <person name="Yang X."/>
            <person name="Yang X."/>
            <person name="Zhou J."/>
            <person name="Guo T."/>
            <person name="Zhao T."/>
            <person name="Huang S."/>
            <person name="Miao D."/>
            <person name="Khan W.U."/>
            <person name="Rao P."/>
            <person name="Ye M."/>
            <person name="Lei B."/>
            <person name="Liao W."/>
            <person name="Wang J."/>
            <person name="Ji L."/>
            <person name="Li Y."/>
            <person name="Guo B."/>
            <person name="Mustafa N.S."/>
            <person name="Li S."/>
            <person name="Yun Q."/>
            <person name="Keller S.R."/>
            <person name="Mao J."/>
            <person name="Zhang R."/>
            <person name="Strauss S.H."/>
        </authorList>
    </citation>
    <scope>NUCLEOTIDE SEQUENCE</scope>
    <source>
        <strain evidence="18">GM15</strain>
        <tissue evidence="18">Leaf</tissue>
    </source>
</reference>
<comment type="similarity">
    <text evidence="5 15">Belongs to the serine/threonine dehydratase family.</text>
</comment>
<dbReference type="PANTHER" id="PTHR48078:SF11">
    <property type="entry name" value="THREONINE DEHYDRATASE, MITOCHONDRIAL"/>
    <property type="match status" value="1"/>
</dbReference>
<dbReference type="PANTHER" id="PTHR48078">
    <property type="entry name" value="THREONINE DEHYDRATASE, MITOCHONDRIAL-RELATED"/>
    <property type="match status" value="1"/>
</dbReference>
<comment type="subcellular location">
    <subcellularLocation>
        <location evidence="3">Plastid</location>
        <location evidence="3">Chloroplast</location>
    </subcellularLocation>
</comment>
<keyword evidence="9" id="KW-0934">Plastid</keyword>
<keyword evidence="6" id="KW-0150">Chloroplast</keyword>
<feature type="domain" description="ACT-like" evidence="17">
    <location>
        <begin position="1008"/>
        <end position="1079"/>
    </location>
</feature>
<dbReference type="InterPro" id="IPR050147">
    <property type="entry name" value="Ser/Thr_Dehydratase"/>
</dbReference>
<evidence type="ECO:0000256" key="13">
    <source>
        <dbReference type="ARBA" id="ARBA00023239"/>
    </source>
</evidence>
<dbReference type="EC" id="4.3.1.19" evidence="15"/>
<dbReference type="GO" id="GO:0004794">
    <property type="term" value="F:threonine deaminase activity"/>
    <property type="evidence" value="ECO:0007669"/>
    <property type="project" value="UniProtKB-UniRule"/>
</dbReference>
<dbReference type="CDD" id="cd04906">
    <property type="entry name" value="ACT_ThrD-I_1"/>
    <property type="match status" value="2"/>
</dbReference>
<evidence type="ECO:0000256" key="5">
    <source>
        <dbReference type="ARBA" id="ARBA00010869"/>
    </source>
</evidence>
<evidence type="ECO:0000256" key="7">
    <source>
        <dbReference type="ARBA" id="ARBA00022605"/>
    </source>
</evidence>
<dbReference type="InterPro" id="IPR005787">
    <property type="entry name" value="Thr_deHydtase_biosynth"/>
</dbReference>
<evidence type="ECO:0000256" key="8">
    <source>
        <dbReference type="ARBA" id="ARBA00022624"/>
    </source>
</evidence>
<dbReference type="OrthoDB" id="4418812at2759"/>
<keyword evidence="14 15" id="KW-0100">Branched-chain amino acid biosynthesis</keyword>
<sequence>MELRKSLCLICSVNFYIQPPQGPPLVLPSCYRLASQILTRPHYNPNKSIKPFINATLSKPTAEIPPLSTSSSSSHDNPLRSSTLSSPPYPAKKVSANSLQYPSGYLGAVPERTFNDGDNESIINAMEYLTNILSSKVYDVANESPLQLAPKLSERLGVNMWLKREDLQPVFSFKLRGAYNMMAKLPKEQLQRGVICSSAGNHAQGVALAAKRLGCDAVIAMPVTTPEIKWQSVERLGATVVLVGDSYDEAQTYAKKRAKEEDRTFIPPFDHPDVIMGQGTVGMEIVRQMQGPLHAIFVPVGGGGLIAGIAAYVKRVNPEVKIIGVEPSDANAMALSLHHGQRVMLDQVGGFADGVAVKEVGEETFRLCKELVDGVVLVSRDAICASIRDMFEEKRSILEPAGALALAGAEAYCKYYGVKGANVVAITSGANMNFDKLRVVAELANVGRQQEALLATVMPEVPGSFKHFCELVGPMNISEFKYRSNSEKDAVVLYSVGLHTAFELEAMKKRMESSQLRTYNLTASDLVKDHLRYLRHVTETKIHNKTPLRLLPSNPPPPFSQTKTPKEMEALRLQPPQGPPLLRPSRSRLASQIFTRPHYNPNKSIKPFINATLSKPTAEIPPLSTSSSSSHDNPLRSSTLSSPPYPAKKVSANSLQYPSGYLGAVPERTVNDGDNESIINAMEYLTNILSSKVYDVAIESPLQLASKLSERLGVKIWLKREDLQPVFSFKLRGAYNMMAKLPKEQLQRGVICSSAGNHAQGVALAAKRLGCDAVIAMPVTTPEIKWQSVERLGATVVLVGDSYDEAQTYAKKRAKEEDRTFIPPFDHPDVIMGQGTVGMEIVRQMQGPLHAIFVPVGGGGLIAGIAAYVKRVNPEVKIIGVEPSDANAMALSLHHGQRVMLDQVGGFADGVAVKEVGEETFRLCKELVDGVVLVSRDAICASIKDMFEEKRSILEPAGALALAGAEAYCKYYGVKGANVVAITSGANMNFDKLRVVTELANVGRQQEALLATVMPEVPGSFKHFCELVGHMNISEFKYRSNSEKDAVVLYSVGLHTAFELEAMTKRMESSQLRTYNLTASDLVKDHLRYLIGGKLNVPDEVLCRFVFPERPGALMKFLDSFSPRWNISLFHYRGQGETGANVLVGIQVPQSEMDEFCSRANSLGYDYVVVTDDNDFHLLMH</sequence>
<feature type="domain" description="ACT-like" evidence="17">
    <location>
        <begin position="452"/>
        <end position="523"/>
    </location>
</feature>
<gene>
    <name evidence="18" type="ORF">POTOM_023203</name>
</gene>